<dbReference type="GO" id="GO:0005634">
    <property type="term" value="C:nucleus"/>
    <property type="evidence" value="ECO:0007669"/>
    <property type="project" value="UniProtKB-SubCell"/>
</dbReference>
<keyword evidence="3 10" id="KW-0132">Cell division</keyword>
<dbReference type="GO" id="GO:0031262">
    <property type="term" value="C:Ndc80 complex"/>
    <property type="evidence" value="ECO:0007669"/>
    <property type="project" value="TreeGrafter"/>
</dbReference>
<dbReference type="PANTHER" id="PTHR22142:SF2">
    <property type="entry name" value="KINETOCHORE PROTEIN SPC24"/>
    <property type="match status" value="1"/>
</dbReference>
<evidence type="ECO:0000256" key="9">
    <source>
        <dbReference type="ARBA" id="ARBA00023328"/>
    </source>
</evidence>
<evidence type="ECO:0000313" key="12">
    <source>
        <dbReference type="EMBL" id="CAD8581042.1"/>
    </source>
</evidence>
<evidence type="ECO:0000256" key="11">
    <source>
        <dbReference type="SAM" id="Coils"/>
    </source>
</evidence>
<dbReference type="InterPro" id="IPR013252">
    <property type="entry name" value="Ndc80_Spc24"/>
</dbReference>
<comment type="similarity">
    <text evidence="1 10">Belongs to the SPC24 family.</text>
</comment>
<reference evidence="12" key="1">
    <citation type="submission" date="2021-01" db="EMBL/GenBank/DDBJ databases">
        <authorList>
            <person name="Corre E."/>
            <person name="Pelletier E."/>
            <person name="Niang G."/>
            <person name="Scheremetjew M."/>
            <person name="Finn R."/>
            <person name="Kale V."/>
            <person name="Holt S."/>
            <person name="Cochrane G."/>
            <person name="Meng A."/>
            <person name="Brown T."/>
            <person name="Cohen L."/>
        </authorList>
    </citation>
    <scope>NUCLEOTIDE SEQUENCE</scope>
    <source>
        <strain evidence="12">Clade-D-RCC2572</strain>
    </source>
</reference>
<dbReference type="AlphaFoldDB" id="A0A6U0AV13"/>
<evidence type="ECO:0000256" key="1">
    <source>
        <dbReference type="ARBA" id="ARBA00007804"/>
    </source>
</evidence>
<evidence type="ECO:0000256" key="7">
    <source>
        <dbReference type="ARBA" id="ARBA00023242"/>
    </source>
</evidence>
<dbReference type="GO" id="GO:0008017">
    <property type="term" value="F:microtubule binding"/>
    <property type="evidence" value="ECO:0007669"/>
    <property type="project" value="TreeGrafter"/>
</dbReference>
<name>A0A6U0AV13_9CHLO</name>
<evidence type="ECO:0000256" key="2">
    <source>
        <dbReference type="ARBA" id="ARBA00022454"/>
    </source>
</evidence>
<protein>
    <recommendedName>
        <fullName evidence="10">Kinetochore protein Spc24</fullName>
    </recommendedName>
</protein>
<evidence type="ECO:0000256" key="10">
    <source>
        <dbReference type="RuleBase" id="RU368011"/>
    </source>
</evidence>
<proteinExistence type="inferred from homology"/>
<evidence type="ECO:0000256" key="6">
    <source>
        <dbReference type="ARBA" id="ARBA00023054"/>
    </source>
</evidence>
<accession>A0A6U0AV13</accession>
<feature type="coiled-coil region" evidence="11">
    <location>
        <begin position="99"/>
        <end position="133"/>
    </location>
</feature>
<keyword evidence="2 10" id="KW-0158">Chromosome</keyword>
<dbReference type="GO" id="GO:0007059">
    <property type="term" value="P:chromosome segregation"/>
    <property type="evidence" value="ECO:0007669"/>
    <property type="project" value="TreeGrafter"/>
</dbReference>
<comment type="function">
    <text evidence="10">Acts as a component of the essential kinetochore-associated NDC80 complex, which is required for chromosome segregation and spindle checkpoint activity.</text>
</comment>
<evidence type="ECO:0000256" key="5">
    <source>
        <dbReference type="ARBA" id="ARBA00022838"/>
    </source>
</evidence>
<keyword evidence="8 10" id="KW-0131">Cell cycle</keyword>
<keyword evidence="9 10" id="KW-0137">Centromere</keyword>
<organism evidence="12">
    <name type="scientific">Ostreococcus mediterraneus</name>
    <dbReference type="NCBI Taxonomy" id="1486918"/>
    <lineage>
        <taxon>Eukaryota</taxon>
        <taxon>Viridiplantae</taxon>
        <taxon>Chlorophyta</taxon>
        <taxon>Mamiellophyceae</taxon>
        <taxon>Mamiellales</taxon>
        <taxon>Bathycoccaceae</taxon>
        <taxon>Ostreococcus</taxon>
    </lineage>
</organism>
<keyword evidence="5 10" id="KW-0995">Kinetochore</keyword>
<keyword evidence="7 10" id="KW-0539">Nucleus</keyword>
<dbReference type="Pfam" id="PF08286">
    <property type="entry name" value="Spc24"/>
    <property type="match status" value="1"/>
</dbReference>
<comment type="subcellular location">
    <subcellularLocation>
        <location evidence="10">Nucleus</location>
    </subcellularLocation>
    <subcellularLocation>
        <location evidence="10">Chromosome</location>
        <location evidence="10">Centromere</location>
        <location evidence="10">Kinetochore</location>
    </subcellularLocation>
</comment>
<dbReference type="EMBL" id="HBEW01003739">
    <property type="protein sequence ID" value="CAD8581042.1"/>
    <property type="molecule type" value="Transcribed_RNA"/>
</dbReference>
<sequence>MSRHAQQHSVDATEAAFRECYELVEEMTKIYASDEDVLRVRQIESAREEILRTCQAREEHMAGVIKEMARRVQIAERKAVLPPAAMAQRERLLKLEAEKRAAGEYLSTMEREAQQLEREQEELAKRAAELKLQKQHLDSVINEEIPSTKREVSLYAHISNIAWHYEIVDRISGHVNAKASRDVRKIDMPIRPGNEFYVSNELWEMMD</sequence>
<dbReference type="Gene3D" id="3.30.160.570">
    <property type="entry name" value="Ncd80 complex, Spc24 subunit"/>
    <property type="match status" value="1"/>
</dbReference>
<evidence type="ECO:0000256" key="8">
    <source>
        <dbReference type="ARBA" id="ARBA00023306"/>
    </source>
</evidence>
<dbReference type="PANTHER" id="PTHR22142">
    <property type="match status" value="1"/>
</dbReference>
<evidence type="ECO:0000256" key="3">
    <source>
        <dbReference type="ARBA" id="ARBA00022618"/>
    </source>
</evidence>
<dbReference type="GO" id="GO:0051301">
    <property type="term" value="P:cell division"/>
    <property type="evidence" value="ECO:0007669"/>
    <property type="project" value="UniProtKB-UniRule"/>
</dbReference>
<keyword evidence="4 10" id="KW-0498">Mitosis</keyword>
<comment type="subunit">
    <text evidence="10">Component of the NDC80 complex.</text>
</comment>
<evidence type="ECO:0000256" key="4">
    <source>
        <dbReference type="ARBA" id="ARBA00022776"/>
    </source>
</evidence>
<gene>
    <name evidence="12" type="ORF">OMED0929_LOCUS3125</name>
</gene>
<keyword evidence="6 11" id="KW-0175">Coiled coil</keyword>